<reference evidence="3 4" key="1">
    <citation type="submission" date="2014-06" db="EMBL/GenBank/DDBJ databases">
        <title>Evolutionary Origins and Diversification of the Mycorrhizal Mutualists.</title>
        <authorList>
            <consortium name="DOE Joint Genome Institute"/>
            <consortium name="Mycorrhizal Genomics Consortium"/>
            <person name="Kohler A."/>
            <person name="Kuo A."/>
            <person name="Nagy L.G."/>
            <person name="Floudas D."/>
            <person name="Copeland A."/>
            <person name="Barry K.W."/>
            <person name="Cichocki N."/>
            <person name="Veneault-Fourrey C."/>
            <person name="LaButti K."/>
            <person name="Lindquist E.A."/>
            <person name="Lipzen A."/>
            <person name="Lundell T."/>
            <person name="Morin E."/>
            <person name="Murat C."/>
            <person name="Riley R."/>
            <person name="Ohm R."/>
            <person name="Sun H."/>
            <person name="Tunlid A."/>
            <person name="Henrissat B."/>
            <person name="Grigoriev I.V."/>
            <person name="Hibbett D.S."/>
            <person name="Martin F."/>
        </authorList>
    </citation>
    <scope>NUCLEOTIDE SEQUENCE [LARGE SCALE GENOMIC DNA]</scope>
    <source>
        <strain evidence="3 4">SS14</strain>
    </source>
</reference>
<sequence length="401" mass="43859">MSLSRMILMKKASRCISVILALVGVTGAIQLPPQTVFMNVPEFAVLGDNGTFRTSATPFNPQNLTPPFFQVWDLRFLDILGPKPRVRIIAERDDFEFAHEAPIWDPIQDQVFFASANIGPPLGNVDFNHNNDIFVIQLKDVKDIPGPQNITWTKVPITPDIQVVNGGTPMGHNLLFVMNGRANIPPGVAIVNPRPPFNSTTLLDNFHGRQFNSLDDVRVHPKSGAIFFTDSSYGFIGGFRPPPLLPNQVYRFDPKTSEVHLVADGFQISNGITFSPDGNIAYVSDTGSCCSAIGFNSTQAATIYAFDVDPTTQRFLNRRVFLWSDSGIPDGFQTDSKGNLYASTADGVQVYDPTGVLLGKIFVGSNSANNVFAGKGRMVVMAETKLLLVEFEAEGSLVDLE</sequence>
<dbReference type="InterPro" id="IPR013658">
    <property type="entry name" value="SGL"/>
</dbReference>
<dbReference type="Pfam" id="PF08450">
    <property type="entry name" value="SGL"/>
    <property type="match status" value="1"/>
</dbReference>
<name>A0A0C9W4I0_SPHS4</name>
<dbReference type="SUPFAM" id="SSF63829">
    <property type="entry name" value="Calcium-dependent phosphotriesterase"/>
    <property type="match status" value="1"/>
</dbReference>
<feature type="signal peptide" evidence="1">
    <location>
        <begin position="1"/>
        <end position="28"/>
    </location>
</feature>
<keyword evidence="1" id="KW-0732">Signal</keyword>
<evidence type="ECO:0000313" key="3">
    <source>
        <dbReference type="EMBL" id="KIJ46296.1"/>
    </source>
</evidence>
<accession>A0A0C9W4I0</accession>
<dbReference type="AlphaFoldDB" id="A0A0C9W4I0"/>
<gene>
    <name evidence="3" type="ORF">M422DRAFT_250345</name>
</gene>
<dbReference type="EMBL" id="KN837108">
    <property type="protein sequence ID" value="KIJ46296.1"/>
    <property type="molecule type" value="Genomic_DNA"/>
</dbReference>
<feature type="chain" id="PRO_5002205743" evidence="1">
    <location>
        <begin position="29"/>
        <end position="401"/>
    </location>
</feature>
<dbReference type="HOGENOM" id="CLU_036110_1_2_1"/>
<organism evidence="3 4">
    <name type="scientific">Sphaerobolus stellatus (strain SS14)</name>
    <dbReference type="NCBI Taxonomy" id="990650"/>
    <lineage>
        <taxon>Eukaryota</taxon>
        <taxon>Fungi</taxon>
        <taxon>Dikarya</taxon>
        <taxon>Basidiomycota</taxon>
        <taxon>Agaricomycotina</taxon>
        <taxon>Agaricomycetes</taxon>
        <taxon>Phallomycetidae</taxon>
        <taxon>Geastrales</taxon>
        <taxon>Sphaerobolaceae</taxon>
        <taxon>Sphaerobolus</taxon>
    </lineage>
</organism>
<evidence type="ECO:0000313" key="4">
    <source>
        <dbReference type="Proteomes" id="UP000054279"/>
    </source>
</evidence>
<dbReference type="InterPro" id="IPR052988">
    <property type="entry name" value="Oryzine_lactonohydrolase"/>
</dbReference>
<protein>
    <submittedName>
        <fullName evidence="3">Unplaced genomic scaffold SPHSTscaffold_33, whole genome shotgun sequence</fullName>
    </submittedName>
</protein>
<dbReference type="OrthoDB" id="423498at2759"/>
<proteinExistence type="predicted"/>
<dbReference type="InterPro" id="IPR011042">
    <property type="entry name" value="6-blade_b-propeller_TolB-like"/>
</dbReference>
<dbReference type="Gene3D" id="2.120.10.30">
    <property type="entry name" value="TolB, C-terminal domain"/>
    <property type="match status" value="1"/>
</dbReference>
<dbReference type="Proteomes" id="UP000054279">
    <property type="component" value="Unassembled WGS sequence"/>
</dbReference>
<dbReference type="PANTHER" id="PTHR47064:SF2">
    <property type="entry name" value="SMP-30_GLUCONOLACTONASE_LRE-LIKE REGION DOMAIN-CONTAINING PROTEIN-RELATED"/>
    <property type="match status" value="1"/>
</dbReference>
<evidence type="ECO:0000256" key="1">
    <source>
        <dbReference type="SAM" id="SignalP"/>
    </source>
</evidence>
<dbReference type="PANTHER" id="PTHR47064">
    <property type="entry name" value="PUTATIVE (AFU_ORTHOLOGUE AFUA_1G08990)-RELATED"/>
    <property type="match status" value="1"/>
</dbReference>
<keyword evidence="4" id="KW-1185">Reference proteome</keyword>
<evidence type="ECO:0000259" key="2">
    <source>
        <dbReference type="Pfam" id="PF08450"/>
    </source>
</evidence>
<feature type="domain" description="SMP-30/Gluconolactonase/LRE-like region" evidence="2">
    <location>
        <begin position="198"/>
        <end position="376"/>
    </location>
</feature>